<dbReference type="InterPro" id="IPR027417">
    <property type="entry name" value="P-loop_NTPase"/>
</dbReference>
<dbReference type="EMBL" id="CP001098">
    <property type="protein sequence ID" value="ACL70676.1"/>
    <property type="molecule type" value="Genomic_DNA"/>
</dbReference>
<dbReference type="GO" id="GO:0016887">
    <property type="term" value="F:ATP hydrolysis activity"/>
    <property type="evidence" value="ECO:0007669"/>
    <property type="project" value="InterPro"/>
</dbReference>
<dbReference type="Proteomes" id="UP000000719">
    <property type="component" value="Chromosome"/>
</dbReference>
<dbReference type="PANTHER" id="PTHR24221:SF654">
    <property type="entry name" value="ATP-BINDING CASSETTE SUB-FAMILY B MEMBER 6"/>
    <property type="match status" value="1"/>
</dbReference>
<dbReference type="InterPro" id="IPR003439">
    <property type="entry name" value="ABC_transporter-like_ATP-bd"/>
</dbReference>
<evidence type="ECO:0000256" key="5">
    <source>
        <dbReference type="ARBA" id="ARBA00022741"/>
    </source>
</evidence>
<feature type="transmembrane region" description="Helical" evidence="9">
    <location>
        <begin position="6"/>
        <end position="39"/>
    </location>
</feature>
<dbReference type="Gene3D" id="3.40.50.300">
    <property type="entry name" value="P-loop containing nucleotide triphosphate hydrolases"/>
    <property type="match status" value="1"/>
</dbReference>
<gene>
    <name evidence="12" type="ordered locus">Hore_19290</name>
</gene>
<dbReference type="Gene3D" id="1.20.1560.10">
    <property type="entry name" value="ABC transporter type 1, transmembrane domain"/>
    <property type="match status" value="1"/>
</dbReference>
<evidence type="ECO:0000256" key="6">
    <source>
        <dbReference type="ARBA" id="ARBA00022840"/>
    </source>
</evidence>
<dbReference type="InterPro" id="IPR039421">
    <property type="entry name" value="Type_1_exporter"/>
</dbReference>
<dbReference type="SUPFAM" id="SSF90123">
    <property type="entry name" value="ABC transporter transmembrane region"/>
    <property type="match status" value="1"/>
</dbReference>
<keyword evidence="7 9" id="KW-1133">Transmembrane helix</keyword>
<dbReference type="PROSITE" id="PS50929">
    <property type="entry name" value="ABC_TM1F"/>
    <property type="match status" value="1"/>
</dbReference>
<evidence type="ECO:0000256" key="3">
    <source>
        <dbReference type="ARBA" id="ARBA00022475"/>
    </source>
</evidence>
<evidence type="ECO:0000256" key="4">
    <source>
        <dbReference type="ARBA" id="ARBA00022692"/>
    </source>
</evidence>
<sequence length="329" mass="36896">MCMFQMGIVLVGGVYFAATGRISLGTLVVFITYEGFLLWPIRQMGRILSDMGKTQVSLGRIGEILKEDLEENDGKLKPEIKGNIEFEDVYFSYDDNKPVLNGISFRIKAGETVAILGPTGSGKSTLVQLLARLYDYSKGSIRIDGIEITDIDKKWLRRQVGLILQEPFLFARSIKENIKLANMEADDSKVYEAANMAAIHDVITSFDQGYDTLVGERGVSLSGGQKQRVAIARTLIRDCPILIFDDSLSAVDTETDAAIQKELRERKDNATTIIISHRITTLARADRILVLDKGRIVQSGSHEELIRQPGLYRRIWNIQSSLERDLEYM</sequence>
<dbReference type="InterPro" id="IPR011527">
    <property type="entry name" value="ABC1_TM_dom"/>
</dbReference>
<evidence type="ECO:0000256" key="9">
    <source>
        <dbReference type="SAM" id="Phobius"/>
    </source>
</evidence>
<protein>
    <submittedName>
        <fullName evidence="12">ABC transporter related</fullName>
    </submittedName>
</protein>
<dbReference type="KEGG" id="hor:Hore_19290"/>
<organism evidence="12 13">
    <name type="scientific">Halothermothrix orenii (strain H 168 / OCM 544 / DSM 9562)</name>
    <dbReference type="NCBI Taxonomy" id="373903"/>
    <lineage>
        <taxon>Bacteria</taxon>
        <taxon>Bacillati</taxon>
        <taxon>Bacillota</taxon>
        <taxon>Clostridia</taxon>
        <taxon>Halanaerobiales</taxon>
        <taxon>Halothermotrichaceae</taxon>
        <taxon>Halothermothrix</taxon>
    </lineage>
</organism>
<evidence type="ECO:0000313" key="12">
    <source>
        <dbReference type="EMBL" id="ACL70676.1"/>
    </source>
</evidence>
<accession>B8CZF7</accession>
<dbReference type="eggNOG" id="COG1132">
    <property type="taxonomic scope" value="Bacteria"/>
</dbReference>
<keyword evidence="8 9" id="KW-0472">Membrane</keyword>
<feature type="domain" description="ABC transporter" evidence="10">
    <location>
        <begin position="84"/>
        <end position="318"/>
    </location>
</feature>
<keyword evidence="4 9" id="KW-0812">Transmembrane</keyword>
<evidence type="ECO:0000256" key="1">
    <source>
        <dbReference type="ARBA" id="ARBA00004651"/>
    </source>
</evidence>
<keyword evidence="2" id="KW-0813">Transport</keyword>
<dbReference type="AlphaFoldDB" id="B8CZF7"/>
<dbReference type="STRING" id="373903.Hore_19290"/>
<dbReference type="PANTHER" id="PTHR24221">
    <property type="entry name" value="ATP-BINDING CASSETTE SUB-FAMILY B"/>
    <property type="match status" value="1"/>
</dbReference>
<keyword evidence="3" id="KW-1003">Cell membrane</keyword>
<dbReference type="HOGENOM" id="CLU_000604_1_9_9"/>
<comment type="subcellular location">
    <subcellularLocation>
        <location evidence="1">Cell membrane</location>
        <topology evidence="1">Multi-pass membrane protein</topology>
    </subcellularLocation>
</comment>
<reference evidence="12 13" key="1">
    <citation type="journal article" date="2009" name="PLoS ONE">
        <title>Genome analysis of the anaerobic thermohalophilic bacterium Halothermothrix orenii.</title>
        <authorList>
            <person name="Mavromatis K."/>
            <person name="Ivanova N."/>
            <person name="Anderson I."/>
            <person name="Lykidis A."/>
            <person name="Hooper S.D."/>
            <person name="Sun H."/>
            <person name="Kunin V."/>
            <person name="Lapidus A."/>
            <person name="Hugenholtz P."/>
            <person name="Patel B."/>
            <person name="Kyrpides N.C."/>
        </authorList>
    </citation>
    <scope>NUCLEOTIDE SEQUENCE [LARGE SCALE GENOMIC DNA]</scope>
    <source>
        <strain evidence="13">H 168 / OCM 544 / DSM 9562</strain>
    </source>
</reference>
<dbReference type="PROSITE" id="PS00211">
    <property type="entry name" value="ABC_TRANSPORTER_1"/>
    <property type="match status" value="1"/>
</dbReference>
<evidence type="ECO:0000259" key="10">
    <source>
        <dbReference type="PROSITE" id="PS50893"/>
    </source>
</evidence>
<evidence type="ECO:0000256" key="8">
    <source>
        <dbReference type="ARBA" id="ARBA00023136"/>
    </source>
</evidence>
<evidence type="ECO:0000313" key="13">
    <source>
        <dbReference type="Proteomes" id="UP000000719"/>
    </source>
</evidence>
<dbReference type="Pfam" id="PF00005">
    <property type="entry name" value="ABC_tran"/>
    <property type="match status" value="1"/>
</dbReference>
<name>B8CZF7_HALOH</name>
<dbReference type="GO" id="GO:0005524">
    <property type="term" value="F:ATP binding"/>
    <property type="evidence" value="ECO:0007669"/>
    <property type="project" value="UniProtKB-KW"/>
</dbReference>
<dbReference type="GO" id="GO:0005886">
    <property type="term" value="C:plasma membrane"/>
    <property type="evidence" value="ECO:0007669"/>
    <property type="project" value="UniProtKB-SubCell"/>
</dbReference>
<dbReference type="GO" id="GO:0140359">
    <property type="term" value="F:ABC-type transporter activity"/>
    <property type="evidence" value="ECO:0007669"/>
    <property type="project" value="InterPro"/>
</dbReference>
<keyword evidence="13" id="KW-1185">Reference proteome</keyword>
<keyword evidence="6" id="KW-0067">ATP-binding</keyword>
<proteinExistence type="predicted"/>
<dbReference type="SUPFAM" id="SSF52540">
    <property type="entry name" value="P-loop containing nucleoside triphosphate hydrolases"/>
    <property type="match status" value="1"/>
</dbReference>
<dbReference type="InterPro" id="IPR036640">
    <property type="entry name" value="ABC1_TM_sf"/>
</dbReference>
<dbReference type="PROSITE" id="PS50893">
    <property type="entry name" value="ABC_TRANSPORTER_2"/>
    <property type="match status" value="1"/>
</dbReference>
<evidence type="ECO:0000256" key="7">
    <source>
        <dbReference type="ARBA" id="ARBA00022989"/>
    </source>
</evidence>
<evidence type="ECO:0000259" key="11">
    <source>
        <dbReference type="PROSITE" id="PS50929"/>
    </source>
</evidence>
<dbReference type="InterPro" id="IPR003593">
    <property type="entry name" value="AAA+_ATPase"/>
</dbReference>
<evidence type="ECO:0000256" key="2">
    <source>
        <dbReference type="ARBA" id="ARBA00022448"/>
    </source>
</evidence>
<dbReference type="FunFam" id="3.40.50.300:FF:000221">
    <property type="entry name" value="Multidrug ABC transporter ATP-binding protein"/>
    <property type="match status" value="1"/>
</dbReference>
<keyword evidence="5" id="KW-0547">Nucleotide-binding</keyword>
<feature type="domain" description="ABC transmembrane type-1" evidence="11">
    <location>
        <begin position="1"/>
        <end position="53"/>
    </location>
</feature>
<dbReference type="InterPro" id="IPR017871">
    <property type="entry name" value="ABC_transporter-like_CS"/>
</dbReference>
<dbReference type="SMART" id="SM00382">
    <property type="entry name" value="AAA"/>
    <property type="match status" value="1"/>
</dbReference>